<protein>
    <submittedName>
        <fullName evidence="2">Uncharacterized protein</fullName>
    </submittedName>
</protein>
<name>A0A328Q9M9_9EURY</name>
<evidence type="ECO:0000313" key="3">
    <source>
        <dbReference type="Proteomes" id="UP000248557"/>
    </source>
</evidence>
<feature type="transmembrane region" description="Helical" evidence="1">
    <location>
        <begin position="54"/>
        <end position="74"/>
    </location>
</feature>
<evidence type="ECO:0000256" key="1">
    <source>
        <dbReference type="SAM" id="Phobius"/>
    </source>
</evidence>
<accession>A0A328Q9M9</accession>
<sequence length="124" mass="14096">MTITEITGYIVLVLLVYSVYIIPKAIGEYQGVFKEPADPFFGKMKEDCKWTHGMTFKSMIIGFIGGLLVMLIIQEQVQRYFGIPASAFVIFIILIPITIYALKKSKKNKIIAKNRNIEEEKISS</sequence>
<dbReference type="EMBL" id="NGJK01000032">
    <property type="protein sequence ID" value="RAP03228.1"/>
    <property type="molecule type" value="Genomic_DNA"/>
</dbReference>
<organism evidence="2 3">
    <name type="scientific">Methanosphaera stadtmanae</name>
    <dbReference type="NCBI Taxonomy" id="2317"/>
    <lineage>
        <taxon>Archaea</taxon>
        <taxon>Methanobacteriati</taxon>
        <taxon>Methanobacteriota</taxon>
        <taxon>Methanomada group</taxon>
        <taxon>Methanobacteria</taxon>
        <taxon>Methanobacteriales</taxon>
        <taxon>Methanobacteriaceae</taxon>
        <taxon>Methanosphaera</taxon>
    </lineage>
</organism>
<comment type="caution">
    <text evidence="2">The sequence shown here is derived from an EMBL/GenBank/DDBJ whole genome shotgun (WGS) entry which is preliminary data.</text>
</comment>
<keyword evidence="1" id="KW-0812">Transmembrane</keyword>
<dbReference type="GeneID" id="3855844"/>
<feature type="transmembrane region" description="Helical" evidence="1">
    <location>
        <begin position="6"/>
        <end position="23"/>
    </location>
</feature>
<keyword evidence="1" id="KW-1133">Transmembrane helix</keyword>
<dbReference type="Proteomes" id="UP000248557">
    <property type="component" value="Unassembled WGS sequence"/>
</dbReference>
<proteinExistence type="predicted"/>
<feature type="transmembrane region" description="Helical" evidence="1">
    <location>
        <begin position="80"/>
        <end position="102"/>
    </location>
</feature>
<dbReference type="RefSeq" id="WP_011406293.1">
    <property type="nucleotide sequence ID" value="NZ_CATZNA010000022.1"/>
</dbReference>
<gene>
    <name evidence="2" type="ORF">CA615_03375</name>
</gene>
<keyword evidence="1" id="KW-0472">Membrane</keyword>
<evidence type="ECO:0000313" key="2">
    <source>
        <dbReference type="EMBL" id="RAP03228.1"/>
    </source>
</evidence>
<reference evidence="2 3" key="1">
    <citation type="submission" date="2017-05" db="EMBL/GenBank/DDBJ databases">
        <title>Host range expansion of the Methanosphaera genus to humans and monogastric animals involves recent and extensive reduction in genome content.</title>
        <authorList>
            <person name="Hoedt E.C."/>
            <person name="Volmer J.G."/>
            <person name="Parks D.H."/>
            <person name="Rosewarne C.P."/>
            <person name="Denman S.E."/>
            <person name="Mcsweeney C.S."/>
            <person name="O Cuiv P."/>
            <person name="Hugenholtz P."/>
            <person name="Tyson G.W."/>
            <person name="Morrison M."/>
        </authorList>
    </citation>
    <scope>NUCLEOTIDE SEQUENCE [LARGE SCALE GENOMIC DNA]</scope>
    <source>
        <strain evidence="2 3">PA5</strain>
    </source>
</reference>
<dbReference type="AlphaFoldDB" id="A0A328Q9M9"/>